<accession>A0ABQ9FVD9</accession>
<dbReference type="InterPro" id="IPR001650">
    <property type="entry name" value="Helicase_C-like"/>
</dbReference>
<evidence type="ECO:0000313" key="6">
    <source>
        <dbReference type="Proteomes" id="UP001217089"/>
    </source>
</evidence>
<dbReference type="InterPro" id="IPR027417">
    <property type="entry name" value="P-loop_NTPase"/>
</dbReference>
<proteinExistence type="inferred from homology"/>
<dbReference type="PROSITE" id="PS51194">
    <property type="entry name" value="HELICASE_CTER"/>
    <property type="match status" value="1"/>
</dbReference>
<evidence type="ECO:0000256" key="1">
    <source>
        <dbReference type="ARBA" id="ARBA00005446"/>
    </source>
</evidence>
<dbReference type="PANTHER" id="PTHR13710:SF157">
    <property type="entry name" value="DNA HELICASE"/>
    <property type="match status" value="1"/>
</dbReference>
<evidence type="ECO:0000313" key="5">
    <source>
        <dbReference type="EMBL" id="KAJ8321217.1"/>
    </source>
</evidence>
<feature type="domain" description="Helicase C-terminal" evidence="4">
    <location>
        <begin position="1"/>
        <end position="87"/>
    </location>
</feature>
<reference evidence="5 6" key="1">
    <citation type="submission" date="2022-12" db="EMBL/GenBank/DDBJ databases">
        <title>Chromosome-level genome of Tegillarca granosa.</title>
        <authorList>
            <person name="Kim J."/>
        </authorList>
    </citation>
    <scope>NUCLEOTIDE SEQUENCE [LARGE SCALE GENOMIC DNA]</scope>
    <source>
        <strain evidence="5">Teg-2019</strain>
        <tissue evidence="5">Adductor muscle</tissue>
    </source>
</reference>
<organism evidence="5 6">
    <name type="scientific">Tegillarca granosa</name>
    <name type="common">Malaysian cockle</name>
    <name type="synonym">Anadara granosa</name>
    <dbReference type="NCBI Taxonomy" id="220873"/>
    <lineage>
        <taxon>Eukaryota</taxon>
        <taxon>Metazoa</taxon>
        <taxon>Spiralia</taxon>
        <taxon>Lophotrochozoa</taxon>
        <taxon>Mollusca</taxon>
        <taxon>Bivalvia</taxon>
        <taxon>Autobranchia</taxon>
        <taxon>Pteriomorphia</taxon>
        <taxon>Arcoida</taxon>
        <taxon>Arcoidea</taxon>
        <taxon>Arcidae</taxon>
        <taxon>Tegillarca</taxon>
    </lineage>
</organism>
<dbReference type="Gene3D" id="3.40.50.300">
    <property type="entry name" value="P-loop containing nucleotide triphosphate hydrolases"/>
    <property type="match status" value="1"/>
</dbReference>
<evidence type="ECO:0000256" key="3">
    <source>
        <dbReference type="ARBA" id="ARBA00034808"/>
    </source>
</evidence>
<comment type="similarity">
    <text evidence="1">Belongs to the helicase family. RecQ subfamily.</text>
</comment>
<gene>
    <name evidence="5" type="ORF">KUTeg_001229</name>
</gene>
<comment type="catalytic activity">
    <reaction evidence="2">
        <text>Couples ATP hydrolysis with the unwinding of duplex DNA by translocating in the 3'-5' direction.</text>
        <dbReference type="EC" id="5.6.2.4"/>
    </reaction>
</comment>
<protein>
    <recommendedName>
        <fullName evidence="3">DNA 3'-5' helicase</fullName>
        <ecNumber evidence="3">5.6.2.4</ecNumber>
    </recommendedName>
</protein>
<sequence length="233" mass="26430">MGVNIPNIDFIIHWGLPSSSLSYWQETGRCSRDGREGYAVCYAYQRSITKCEDQVLKSCPEGGKCLRLTILSCFFLKGMKKDQLDVLKSKSECDQLCENICRCQFCSCCCVCWKICRCKAKSNNLMLIFHLMSEESQLYYVVENKPQKPCKLMPTNIMHPHYAEHNSFWLLLTPKSVASLATFGCFESDDSSELSLYGILSELDPLAKMAGMFPTVEIAETAGLYLRPKSFPQ</sequence>
<comment type="caution">
    <text evidence="5">The sequence shown here is derived from an EMBL/GenBank/DDBJ whole genome shotgun (WGS) entry which is preliminary data.</text>
</comment>
<evidence type="ECO:0000259" key="4">
    <source>
        <dbReference type="PROSITE" id="PS51194"/>
    </source>
</evidence>
<dbReference type="Proteomes" id="UP001217089">
    <property type="component" value="Unassembled WGS sequence"/>
</dbReference>
<dbReference type="SUPFAM" id="SSF52540">
    <property type="entry name" value="P-loop containing nucleoside triphosphate hydrolases"/>
    <property type="match status" value="1"/>
</dbReference>
<dbReference type="EMBL" id="JARBDR010000124">
    <property type="protein sequence ID" value="KAJ8321217.1"/>
    <property type="molecule type" value="Genomic_DNA"/>
</dbReference>
<dbReference type="PANTHER" id="PTHR13710">
    <property type="entry name" value="DNA HELICASE RECQ FAMILY MEMBER"/>
    <property type="match status" value="1"/>
</dbReference>
<evidence type="ECO:0000256" key="2">
    <source>
        <dbReference type="ARBA" id="ARBA00034617"/>
    </source>
</evidence>
<dbReference type="EC" id="5.6.2.4" evidence="3"/>
<keyword evidence="6" id="KW-1185">Reference proteome</keyword>
<name>A0ABQ9FVD9_TEGGR</name>